<protein>
    <submittedName>
        <fullName evidence="8">Benzoylformate decarboxylase</fullName>
    </submittedName>
</protein>
<dbReference type="Pfam" id="PF00205">
    <property type="entry name" value="TPP_enzyme_M"/>
    <property type="match status" value="1"/>
</dbReference>
<dbReference type="InterPro" id="IPR012000">
    <property type="entry name" value="Thiamin_PyroP_enz_cen_dom"/>
</dbReference>
<feature type="domain" description="Thiamine pyrophosphate enzyme TPP-binding" evidence="6">
    <location>
        <begin position="406"/>
        <end position="550"/>
    </location>
</feature>
<feature type="domain" description="Thiamine pyrophosphate enzyme N-terminal TPP-binding" evidence="7">
    <location>
        <begin position="5"/>
        <end position="111"/>
    </location>
</feature>
<dbReference type="PANTHER" id="PTHR18968:SF13">
    <property type="entry name" value="ACETOLACTATE SYNTHASE CATALYTIC SUBUNIT, MITOCHONDRIAL"/>
    <property type="match status" value="1"/>
</dbReference>
<evidence type="ECO:0000256" key="3">
    <source>
        <dbReference type="ARBA" id="ARBA00023052"/>
    </source>
</evidence>
<keyword evidence="9" id="KW-1185">Reference proteome</keyword>
<dbReference type="CDD" id="cd07035">
    <property type="entry name" value="TPP_PYR_POX_like"/>
    <property type="match status" value="1"/>
</dbReference>
<dbReference type="InterPro" id="IPR000399">
    <property type="entry name" value="TPP-bd_CS"/>
</dbReference>
<evidence type="ECO:0000313" key="9">
    <source>
        <dbReference type="Proteomes" id="UP000322530"/>
    </source>
</evidence>
<evidence type="ECO:0000256" key="4">
    <source>
        <dbReference type="RuleBase" id="RU362132"/>
    </source>
</evidence>
<dbReference type="GO" id="GO:0030976">
    <property type="term" value="F:thiamine pyrophosphate binding"/>
    <property type="evidence" value="ECO:0007669"/>
    <property type="project" value="InterPro"/>
</dbReference>
<dbReference type="CDD" id="cd02002">
    <property type="entry name" value="TPP_BFDC"/>
    <property type="match status" value="1"/>
</dbReference>
<name>A0A5A5T995_9CHLR</name>
<dbReference type="GO" id="GO:0003984">
    <property type="term" value="F:acetolactate synthase activity"/>
    <property type="evidence" value="ECO:0007669"/>
    <property type="project" value="TreeGrafter"/>
</dbReference>
<dbReference type="GO" id="GO:0005948">
    <property type="term" value="C:acetolactate synthase complex"/>
    <property type="evidence" value="ECO:0007669"/>
    <property type="project" value="TreeGrafter"/>
</dbReference>
<dbReference type="GO" id="GO:0050660">
    <property type="term" value="F:flavin adenine dinucleotide binding"/>
    <property type="evidence" value="ECO:0007669"/>
    <property type="project" value="TreeGrafter"/>
</dbReference>
<dbReference type="Pfam" id="PF02776">
    <property type="entry name" value="TPP_enzyme_N"/>
    <property type="match status" value="1"/>
</dbReference>
<reference evidence="8 9" key="1">
    <citation type="submission" date="2019-01" db="EMBL/GenBank/DDBJ databases">
        <title>Draft genome sequence of Dictyobacter sp. Uno17.</title>
        <authorList>
            <person name="Wang C.M."/>
            <person name="Zheng Y."/>
            <person name="Sakai Y."/>
            <person name="Abe K."/>
            <person name="Yokota A."/>
            <person name="Yabe S."/>
        </authorList>
    </citation>
    <scope>NUCLEOTIDE SEQUENCE [LARGE SCALE GENOMIC DNA]</scope>
    <source>
        <strain evidence="8 9">Uno17</strain>
    </source>
</reference>
<dbReference type="RefSeq" id="WP_149400960.1">
    <property type="nucleotide sequence ID" value="NZ_BIXY01000016.1"/>
</dbReference>
<organism evidence="8 9">
    <name type="scientific">Dictyobacter arantiisoli</name>
    <dbReference type="NCBI Taxonomy" id="2014874"/>
    <lineage>
        <taxon>Bacteria</taxon>
        <taxon>Bacillati</taxon>
        <taxon>Chloroflexota</taxon>
        <taxon>Ktedonobacteria</taxon>
        <taxon>Ktedonobacterales</taxon>
        <taxon>Dictyobacteraceae</taxon>
        <taxon>Dictyobacter</taxon>
    </lineage>
</organism>
<dbReference type="Proteomes" id="UP000322530">
    <property type="component" value="Unassembled WGS sequence"/>
</dbReference>
<evidence type="ECO:0000313" key="8">
    <source>
        <dbReference type="EMBL" id="GCF07958.1"/>
    </source>
</evidence>
<dbReference type="InterPro" id="IPR012001">
    <property type="entry name" value="Thiamin_PyroP_enz_TPP-bd_dom"/>
</dbReference>
<dbReference type="Gene3D" id="3.40.50.1220">
    <property type="entry name" value="TPP-binding domain"/>
    <property type="match status" value="1"/>
</dbReference>
<dbReference type="PANTHER" id="PTHR18968">
    <property type="entry name" value="THIAMINE PYROPHOSPHATE ENZYMES"/>
    <property type="match status" value="1"/>
</dbReference>
<proteinExistence type="inferred from homology"/>
<dbReference type="InterPro" id="IPR029061">
    <property type="entry name" value="THDP-binding"/>
</dbReference>
<dbReference type="GO" id="GO:0009097">
    <property type="term" value="P:isoleucine biosynthetic process"/>
    <property type="evidence" value="ECO:0007669"/>
    <property type="project" value="TreeGrafter"/>
</dbReference>
<dbReference type="AlphaFoldDB" id="A0A5A5T995"/>
<dbReference type="OrthoDB" id="4494979at2"/>
<dbReference type="PROSITE" id="PS00187">
    <property type="entry name" value="TPP_ENZYMES"/>
    <property type="match status" value="1"/>
</dbReference>
<keyword evidence="3 4" id="KW-0786">Thiamine pyrophosphate</keyword>
<dbReference type="EMBL" id="BIXY01000016">
    <property type="protein sequence ID" value="GCF07958.1"/>
    <property type="molecule type" value="Genomic_DNA"/>
</dbReference>
<dbReference type="SUPFAM" id="SSF52467">
    <property type="entry name" value="DHS-like NAD/FAD-binding domain"/>
    <property type="match status" value="1"/>
</dbReference>
<dbReference type="SUPFAM" id="SSF52518">
    <property type="entry name" value="Thiamin diphosphate-binding fold (THDP-binding)"/>
    <property type="match status" value="2"/>
</dbReference>
<evidence type="ECO:0000256" key="2">
    <source>
        <dbReference type="ARBA" id="ARBA00007812"/>
    </source>
</evidence>
<comment type="cofactor">
    <cofactor evidence="1">
        <name>thiamine diphosphate</name>
        <dbReference type="ChEBI" id="CHEBI:58937"/>
    </cofactor>
</comment>
<dbReference type="Pfam" id="PF02775">
    <property type="entry name" value="TPP_enzyme_C"/>
    <property type="match status" value="1"/>
</dbReference>
<gene>
    <name evidence="8" type="primary">mdlC</name>
    <name evidence="8" type="ORF">KDI_15220</name>
</gene>
<dbReference type="InterPro" id="IPR045229">
    <property type="entry name" value="TPP_enz"/>
</dbReference>
<evidence type="ECO:0000259" key="5">
    <source>
        <dbReference type="Pfam" id="PF00205"/>
    </source>
</evidence>
<accession>A0A5A5T995</accession>
<evidence type="ECO:0000259" key="6">
    <source>
        <dbReference type="Pfam" id="PF02775"/>
    </source>
</evidence>
<dbReference type="GO" id="GO:0000287">
    <property type="term" value="F:magnesium ion binding"/>
    <property type="evidence" value="ECO:0007669"/>
    <property type="project" value="InterPro"/>
</dbReference>
<feature type="domain" description="Thiamine pyrophosphate enzyme central" evidence="5">
    <location>
        <begin position="193"/>
        <end position="327"/>
    </location>
</feature>
<dbReference type="InterPro" id="IPR011766">
    <property type="entry name" value="TPP_enzyme_TPP-bd"/>
</dbReference>
<dbReference type="GO" id="GO:0009099">
    <property type="term" value="P:L-valine biosynthetic process"/>
    <property type="evidence" value="ECO:0007669"/>
    <property type="project" value="TreeGrafter"/>
</dbReference>
<comment type="similarity">
    <text evidence="2 4">Belongs to the TPP enzyme family.</text>
</comment>
<evidence type="ECO:0000256" key="1">
    <source>
        <dbReference type="ARBA" id="ARBA00001964"/>
    </source>
</evidence>
<dbReference type="Gene3D" id="3.40.50.970">
    <property type="match status" value="2"/>
</dbReference>
<sequence>MAGKTGRFAIIEQFLADGIDHMFGNPGTVEQGFLDVLSEYPNFKYILTLQETVALAIADGYTRATKKPTVVQLHSGVGLGNGIGMLYQAKRGHAPLVVINGEAGIRYDAMDAQMAAQLVEMARPVTKWATRVVDPTSLLRVLRRAIKIAATPPMGPVFVCLPMDVLDALQLEDVIPTSLPSTRALPESQHLLQAAQLLKDAQRPMIIMGDGVATSAAQEELTRVAEILGAEVWGADSSEVNMSAAHPLFKGQLGHMFGEHSRAITTQADAVLICGTYVFPEVFPALSEVFARDAKVVHIDLDAYEIAKNFPVDLGLVSDPKATLARLATALQTSMNADQKAAAQTRITRHAAEKEQEKAHQDEANQARRDTMPLHASQFMEELAAQLPSDAVIFDEALTTSPDLVHYLPPTQTGSYFLTRGGSLGVGLPGALGLKLAHPDKTVIGFSGDGGSMYTIQALWTAAHHKIGAKFVICNNHSYELLKLNIQQYWRERDLPEREFPTSFELTDPAIRFDELAQALGVQSARVETPEQIAPAIRQALATDDPFLIELIITNEVPDHIVHKAVNKYGIA</sequence>
<dbReference type="InterPro" id="IPR029035">
    <property type="entry name" value="DHS-like_NAD/FAD-binding_dom"/>
</dbReference>
<comment type="caution">
    <text evidence="8">The sequence shown here is derived from an EMBL/GenBank/DDBJ whole genome shotgun (WGS) entry which is preliminary data.</text>
</comment>
<evidence type="ECO:0000259" key="7">
    <source>
        <dbReference type="Pfam" id="PF02776"/>
    </source>
</evidence>